<feature type="domain" description="Fungal-type protein kinase" evidence="1">
    <location>
        <begin position="15"/>
        <end position="147"/>
    </location>
</feature>
<dbReference type="AlphaFoldDB" id="D8QFY9"/>
<evidence type="ECO:0000313" key="2">
    <source>
        <dbReference type="EMBL" id="EFI93504.1"/>
    </source>
</evidence>
<dbReference type="PANTHER" id="PTHR38248:SF2">
    <property type="entry name" value="FUNK1 11"/>
    <property type="match status" value="1"/>
</dbReference>
<evidence type="ECO:0000259" key="1">
    <source>
        <dbReference type="Pfam" id="PF17667"/>
    </source>
</evidence>
<dbReference type="VEuPathDB" id="FungiDB:SCHCODRAFT_02671791"/>
<dbReference type="eggNOG" id="ENOG502SVH8">
    <property type="taxonomic scope" value="Eukaryota"/>
</dbReference>
<dbReference type="HOGENOM" id="CLU_070651_0_0_1"/>
<sequence length="262" mass="29981">MAAPFYQSSGTAVAYDRRSLVYQVTQDFHPLWELGSVEDFEQCYIDLLDTHFRAYDHACVLHRDISEHNAMSRRGSDGKAIGFLNDWDLGCFVDADGIGTGSTSQHHTGTTPFMAIDLQRAADGTCVAAEHRYCHDLESFFWLLLWAVLHFDLENKSRLSCTYEQWTGDWAGSNSFKWNILSKPGMLAGVLKNALDMWKGTVKRWVIPLARMICDARERSTRWDDDAGRAFDDNIYAKEMNFDLFMRTIKQMPREGAHEKDA</sequence>
<evidence type="ECO:0000313" key="3">
    <source>
        <dbReference type="Proteomes" id="UP000007431"/>
    </source>
</evidence>
<dbReference type="OMA" id="HQIVEHW"/>
<dbReference type="KEGG" id="scm:SCHCO_02671791"/>
<dbReference type="InParanoid" id="D8QFY9"/>
<organism evidence="3">
    <name type="scientific">Schizophyllum commune (strain H4-8 / FGSC 9210)</name>
    <name type="common">Split gill fungus</name>
    <dbReference type="NCBI Taxonomy" id="578458"/>
    <lineage>
        <taxon>Eukaryota</taxon>
        <taxon>Fungi</taxon>
        <taxon>Dikarya</taxon>
        <taxon>Basidiomycota</taxon>
        <taxon>Agaricomycotina</taxon>
        <taxon>Agaricomycetes</taxon>
        <taxon>Agaricomycetidae</taxon>
        <taxon>Agaricales</taxon>
        <taxon>Schizophyllaceae</taxon>
        <taxon>Schizophyllum</taxon>
    </lineage>
</organism>
<dbReference type="STRING" id="578458.D8QFY9"/>
<dbReference type="OrthoDB" id="5569250at2759"/>
<feature type="non-terminal residue" evidence="2">
    <location>
        <position position="262"/>
    </location>
</feature>
<dbReference type="EMBL" id="GL377311">
    <property type="protein sequence ID" value="EFI93504.1"/>
    <property type="molecule type" value="Genomic_DNA"/>
</dbReference>
<gene>
    <name evidence="2" type="ORF">SCHCODRAFT_112783</name>
</gene>
<dbReference type="PANTHER" id="PTHR38248">
    <property type="entry name" value="FUNK1 6"/>
    <property type="match status" value="1"/>
</dbReference>
<keyword evidence="3" id="KW-1185">Reference proteome</keyword>
<dbReference type="Proteomes" id="UP000007431">
    <property type="component" value="Unassembled WGS sequence"/>
</dbReference>
<protein>
    <recommendedName>
        <fullName evidence="1">Fungal-type protein kinase domain-containing protein</fullName>
    </recommendedName>
</protein>
<reference evidence="2 3" key="1">
    <citation type="journal article" date="2010" name="Nat. Biotechnol.">
        <title>Genome sequence of the model mushroom Schizophyllum commune.</title>
        <authorList>
            <person name="Ohm R.A."/>
            <person name="de Jong J.F."/>
            <person name="Lugones L.G."/>
            <person name="Aerts A."/>
            <person name="Kothe E."/>
            <person name="Stajich J.E."/>
            <person name="de Vries R.P."/>
            <person name="Record E."/>
            <person name="Levasseur A."/>
            <person name="Baker S.E."/>
            <person name="Bartholomew K.A."/>
            <person name="Coutinho P.M."/>
            <person name="Erdmann S."/>
            <person name="Fowler T.J."/>
            <person name="Gathman A.C."/>
            <person name="Lombard V."/>
            <person name="Henrissat B."/>
            <person name="Knabe N."/>
            <person name="Kuees U."/>
            <person name="Lilly W.W."/>
            <person name="Lindquist E."/>
            <person name="Lucas S."/>
            <person name="Magnuson J.K."/>
            <person name="Piumi F."/>
            <person name="Raudaskoski M."/>
            <person name="Salamov A."/>
            <person name="Schmutz J."/>
            <person name="Schwarze F.W.M.R."/>
            <person name="vanKuyk P.A."/>
            <person name="Horton J.S."/>
            <person name="Grigoriev I.V."/>
            <person name="Woesten H.A.B."/>
        </authorList>
    </citation>
    <scope>NUCLEOTIDE SEQUENCE [LARGE SCALE GENOMIC DNA]</scope>
    <source>
        <strain evidence="3">H4-8 / FGSC 9210</strain>
    </source>
</reference>
<proteinExistence type="predicted"/>
<dbReference type="RefSeq" id="XP_003028407.1">
    <property type="nucleotide sequence ID" value="XM_003028361.1"/>
</dbReference>
<dbReference type="Pfam" id="PF17667">
    <property type="entry name" value="Pkinase_fungal"/>
    <property type="match status" value="1"/>
</dbReference>
<dbReference type="InterPro" id="IPR040976">
    <property type="entry name" value="Pkinase_fungal"/>
</dbReference>
<accession>D8QFY9</accession>
<name>D8QFY9_SCHCM</name>
<dbReference type="GeneID" id="9596819"/>